<comment type="caution">
    <text evidence="3">The sequence shown here is derived from an EMBL/GenBank/DDBJ whole genome shotgun (WGS) entry which is preliminary data.</text>
</comment>
<dbReference type="InterPro" id="IPR021055">
    <property type="entry name" value="T4BSS_IcmL/DotI"/>
</dbReference>
<name>A0A149QXH3_9PROT</name>
<accession>A0A149QXH3</accession>
<keyword evidence="2" id="KW-0472">Membrane</keyword>
<reference evidence="3 4" key="1">
    <citation type="submission" date="2015-06" db="EMBL/GenBank/DDBJ databases">
        <title>Improved classification and identification of acetic acid bacteria using matrix-assisted laser desorption/ionization time-of-flight mass spectrometry; Gluconobacter nephelii and Gluconobacter uchimurae are later heterotypic synonyms of Gluconobacter japonicus and Gluconobacter oxydans, respectively.</title>
        <authorList>
            <person name="Li L."/>
            <person name="Cleenwerck I."/>
            <person name="De Vuyst L."/>
            <person name="Vandamme P."/>
        </authorList>
    </citation>
    <scope>NUCLEOTIDE SEQUENCE [LARGE SCALE GENOMIC DNA]</scope>
    <source>
        <strain evidence="3 4">LMG 1764</strain>
    </source>
</reference>
<feature type="transmembrane region" description="Helical" evidence="2">
    <location>
        <begin position="59"/>
        <end position="77"/>
    </location>
</feature>
<dbReference type="AlphaFoldDB" id="A0A149QXH3"/>
<evidence type="ECO:0000313" key="4">
    <source>
        <dbReference type="Proteomes" id="UP000075573"/>
    </source>
</evidence>
<evidence type="ECO:0000256" key="2">
    <source>
        <dbReference type="SAM" id="Phobius"/>
    </source>
</evidence>
<dbReference type="Proteomes" id="UP000075573">
    <property type="component" value="Unassembled WGS sequence"/>
</dbReference>
<evidence type="ECO:0000256" key="1">
    <source>
        <dbReference type="SAM" id="MobiDB-lite"/>
    </source>
</evidence>
<gene>
    <name evidence="3" type="ORF">AD929_04275</name>
</gene>
<dbReference type="PATRIC" id="fig|442.7.peg.2335"/>
<keyword evidence="2" id="KW-0812">Transmembrane</keyword>
<dbReference type="EMBL" id="LHZB01000104">
    <property type="protein sequence ID" value="KXV02028.1"/>
    <property type="molecule type" value="Genomic_DNA"/>
</dbReference>
<dbReference type="Pfam" id="PF11393">
    <property type="entry name" value="T4BSS_DotI_IcmL"/>
    <property type="match status" value="1"/>
</dbReference>
<proteinExistence type="predicted"/>
<evidence type="ECO:0000313" key="3">
    <source>
        <dbReference type="EMBL" id="KXV02028.1"/>
    </source>
</evidence>
<sequence>MAKKTAQAARPAGKGKGAAPKGDAPERVPESVVSQWVGTIRARESFSSYRRDVARRNQVIVGFAMCVSLLMNLYQATRTVPPVYIATNANGEITPLVTLDRPVMSDGDVASWMVSVLTKTYTLDYANYRTELAAVQPSYTAEGWKGFEKGLASSRFLETIIGNQYVTTATPMQAPQLINSGLIGGMFAWQYSLPLQVTLRNNNNTDTKIYDARILVIRQPQTIQSDGLGIAQILLRLKN</sequence>
<dbReference type="CDD" id="cd16385">
    <property type="entry name" value="IcmL"/>
    <property type="match status" value="1"/>
</dbReference>
<feature type="compositionally biased region" description="Low complexity" evidence="1">
    <location>
        <begin position="1"/>
        <end position="22"/>
    </location>
</feature>
<protein>
    <submittedName>
        <fullName evidence="3">Uncharacterized protein</fullName>
    </submittedName>
</protein>
<dbReference type="RefSeq" id="WP_062494644.1">
    <property type="nucleotide sequence ID" value="NZ_LHZB01000104.1"/>
</dbReference>
<keyword evidence="2" id="KW-1133">Transmembrane helix</keyword>
<feature type="region of interest" description="Disordered" evidence="1">
    <location>
        <begin position="1"/>
        <end position="30"/>
    </location>
</feature>
<organism evidence="3 4">
    <name type="scientific">Gluconobacter potus</name>
    <dbReference type="NCBI Taxonomy" id="2724927"/>
    <lineage>
        <taxon>Bacteria</taxon>
        <taxon>Pseudomonadati</taxon>
        <taxon>Pseudomonadota</taxon>
        <taxon>Alphaproteobacteria</taxon>
        <taxon>Acetobacterales</taxon>
        <taxon>Acetobacteraceae</taxon>
        <taxon>Gluconobacter</taxon>
    </lineage>
</organism>